<dbReference type="OrthoDB" id="445007at2759"/>
<reference evidence="3" key="1">
    <citation type="submission" date="2021-02" db="EMBL/GenBank/DDBJ databases">
        <title>First Annotated Genome of the Yellow-green Alga Tribonema minus.</title>
        <authorList>
            <person name="Mahan K.M."/>
        </authorList>
    </citation>
    <scope>NUCLEOTIDE SEQUENCE</scope>
    <source>
        <strain evidence="3">UTEX B ZZ1240</strain>
    </source>
</reference>
<keyword evidence="4" id="KW-1185">Reference proteome</keyword>
<accession>A0A836CGX5</accession>
<dbReference type="SUPFAM" id="SSF51197">
    <property type="entry name" value="Clavaminate synthase-like"/>
    <property type="match status" value="1"/>
</dbReference>
<dbReference type="Gene3D" id="2.60.120.620">
    <property type="entry name" value="q2cbj1_9rhob like domain"/>
    <property type="match status" value="1"/>
</dbReference>
<dbReference type="AlphaFoldDB" id="A0A836CGX5"/>
<gene>
    <name evidence="3" type="ORF">JKP88DRAFT_268312</name>
</gene>
<name>A0A836CGX5_9STRA</name>
<organism evidence="3 4">
    <name type="scientific">Tribonema minus</name>
    <dbReference type="NCBI Taxonomy" id="303371"/>
    <lineage>
        <taxon>Eukaryota</taxon>
        <taxon>Sar</taxon>
        <taxon>Stramenopiles</taxon>
        <taxon>Ochrophyta</taxon>
        <taxon>PX clade</taxon>
        <taxon>Xanthophyceae</taxon>
        <taxon>Tribonematales</taxon>
        <taxon>Tribonemataceae</taxon>
        <taxon>Tribonema</taxon>
    </lineage>
</organism>
<comment type="cofactor">
    <cofactor evidence="1">
        <name>Fe cation</name>
        <dbReference type="ChEBI" id="CHEBI:24875"/>
    </cofactor>
</comment>
<dbReference type="InterPro" id="IPR008775">
    <property type="entry name" value="Phytyl_CoA_dOase-like"/>
</dbReference>
<keyword evidence="2" id="KW-0812">Transmembrane</keyword>
<evidence type="ECO:0000313" key="3">
    <source>
        <dbReference type="EMBL" id="KAG5185502.1"/>
    </source>
</evidence>
<sequence>MQEQLQQRGASLEQQGYVVIPAVLNEAALAALRLESDTLFSTLHRPEEFEACSCALDFFSECDLPDTHSARVNASKYQDLRWSRCGVDFGREHKSLVADVLFRQLPELLLSLTQQQHHDQAPPAAAAAREAPAPQQRQLVLFNEQYICKPPRSAVNFRWHRDADEQLAMVLATAPHQAPALHYYSVWVALDDAAADNGCLVVLPASSSAHAAPEQDGAAADAEAVALPVRAGDAVAFTSDLWHCSGPNVTRRARRAFYAQYSAAPIMAGGSPLSFAVPCTDFELKQCAVLGGDGGDYDAVYQQLVTSILTVVPRQNSVWAVVSLRQQRLLADACLSAGFEEVSLSEALSTLWPSALFFGSPIFLATATAAAAIVGLPLLPFVADAAGTDVKGLLEQLSGIPVPLLLLLPILVLALNVGSTVARNTILRAEGQA</sequence>
<evidence type="ECO:0000256" key="1">
    <source>
        <dbReference type="ARBA" id="ARBA00001962"/>
    </source>
</evidence>
<proteinExistence type="predicted"/>
<evidence type="ECO:0008006" key="5">
    <source>
        <dbReference type="Google" id="ProtNLM"/>
    </source>
</evidence>
<keyword evidence="2" id="KW-0472">Membrane</keyword>
<keyword evidence="2" id="KW-1133">Transmembrane helix</keyword>
<dbReference type="Proteomes" id="UP000664859">
    <property type="component" value="Unassembled WGS sequence"/>
</dbReference>
<feature type="transmembrane region" description="Helical" evidence="2">
    <location>
        <begin position="399"/>
        <end position="418"/>
    </location>
</feature>
<dbReference type="EMBL" id="JAFCMP010000129">
    <property type="protein sequence ID" value="KAG5185502.1"/>
    <property type="molecule type" value="Genomic_DNA"/>
</dbReference>
<evidence type="ECO:0000313" key="4">
    <source>
        <dbReference type="Proteomes" id="UP000664859"/>
    </source>
</evidence>
<protein>
    <recommendedName>
        <fullName evidence="5">Phytanoyl-CoA dioxygenase</fullName>
    </recommendedName>
</protein>
<evidence type="ECO:0000256" key="2">
    <source>
        <dbReference type="SAM" id="Phobius"/>
    </source>
</evidence>
<dbReference type="PANTHER" id="PTHR20883:SF46">
    <property type="entry name" value="PHYTANOYL-COA HYDROXYLASE"/>
    <property type="match status" value="1"/>
</dbReference>
<feature type="transmembrane region" description="Helical" evidence="2">
    <location>
        <begin position="355"/>
        <end position="379"/>
    </location>
</feature>
<dbReference type="Pfam" id="PF05721">
    <property type="entry name" value="PhyH"/>
    <property type="match status" value="1"/>
</dbReference>
<dbReference type="PANTHER" id="PTHR20883">
    <property type="entry name" value="PHYTANOYL-COA DIOXYGENASE DOMAIN CONTAINING 1"/>
    <property type="match status" value="1"/>
</dbReference>
<comment type="caution">
    <text evidence="3">The sequence shown here is derived from an EMBL/GenBank/DDBJ whole genome shotgun (WGS) entry which is preliminary data.</text>
</comment>